<keyword evidence="4" id="KW-0274">FAD</keyword>
<comment type="caution">
    <text evidence="7">The sequence shown here is derived from an EMBL/GenBank/DDBJ whole genome shotgun (WGS) entry which is preliminary data.</text>
</comment>
<evidence type="ECO:0000256" key="1">
    <source>
        <dbReference type="ARBA" id="ARBA00001974"/>
    </source>
</evidence>
<gene>
    <name evidence="7" type="ORF">EB796_002713</name>
</gene>
<dbReference type="Pfam" id="PF08031">
    <property type="entry name" value="BBE"/>
    <property type="match status" value="1"/>
</dbReference>
<dbReference type="GO" id="GO:0016491">
    <property type="term" value="F:oxidoreductase activity"/>
    <property type="evidence" value="ECO:0007669"/>
    <property type="project" value="UniProtKB-KW"/>
</dbReference>
<accession>A0A7J7KJS3</accession>
<dbReference type="AlphaFoldDB" id="A0A7J7KJS3"/>
<organism evidence="7 8">
    <name type="scientific">Bugula neritina</name>
    <name type="common">Brown bryozoan</name>
    <name type="synonym">Sertularia neritina</name>
    <dbReference type="NCBI Taxonomy" id="10212"/>
    <lineage>
        <taxon>Eukaryota</taxon>
        <taxon>Metazoa</taxon>
        <taxon>Spiralia</taxon>
        <taxon>Lophotrochozoa</taxon>
        <taxon>Bryozoa</taxon>
        <taxon>Gymnolaemata</taxon>
        <taxon>Cheilostomatida</taxon>
        <taxon>Flustrina</taxon>
        <taxon>Buguloidea</taxon>
        <taxon>Bugulidae</taxon>
        <taxon>Bugula</taxon>
    </lineage>
</organism>
<dbReference type="Pfam" id="PF01565">
    <property type="entry name" value="FAD_binding_4"/>
    <property type="match status" value="1"/>
</dbReference>
<proteinExistence type="inferred from homology"/>
<keyword evidence="3" id="KW-0285">Flavoprotein</keyword>
<dbReference type="GO" id="GO:0071949">
    <property type="term" value="F:FAD binding"/>
    <property type="evidence" value="ECO:0007669"/>
    <property type="project" value="InterPro"/>
</dbReference>
<comment type="cofactor">
    <cofactor evidence="1">
        <name>FAD</name>
        <dbReference type="ChEBI" id="CHEBI:57692"/>
    </cofactor>
</comment>
<evidence type="ECO:0000256" key="5">
    <source>
        <dbReference type="ARBA" id="ARBA00023002"/>
    </source>
</evidence>
<evidence type="ECO:0000313" key="7">
    <source>
        <dbReference type="EMBL" id="KAF6038970.1"/>
    </source>
</evidence>
<dbReference type="PANTHER" id="PTHR42973">
    <property type="entry name" value="BINDING OXIDOREDUCTASE, PUTATIVE (AFU_ORTHOLOGUE AFUA_1G17690)-RELATED"/>
    <property type="match status" value="1"/>
</dbReference>
<keyword evidence="5" id="KW-0560">Oxidoreductase</keyword>
<evidence type="ECO:0000256" key="4">
    <source>
        <dbReference type="ARBA" id="ARBA00022827"/>
    </source>
</evidence>
<dbReference type="PROSITE" id="PS51387">
    <property type="entry name" value="FAD_PCMH"/>
    <property type="match status" value="1"/>
</dbReference>
<evidence type="ECO:0000256" key="3">
    <source>
        <dbReference type="ARBA" id="ARBA00022630"/>
    </source>
</evidence>
<dbReference type="PANTHER" id="PTHR42973:SF39">
    <property type="entry name" value="FAD-BINDING PCMH-TYPE DOMAIN-CONTAINING PROTEIN"/>
    <property type="match status" value="1"/>
</dbReference>
<dbReference type="InterPro" id="IPR036318">
    <property type="entry name" value="FAD-bd_PCMH-like_sf"/>
</dbReference>
<sequence length="347" mass="38991">MFFDSLYLSKRKVSSHCLKWLKNCMNEMLTDGKTTVLVEGDQGWPGKYLTYNQALAKTPGMVVYATTVLHIRRAIQFAKQHNIKISVVSSGHSFLGRCGDEGAMQISVVNMKDIQIDLDCPESPFGCITTQSGVTWGEAFREASILHRGATSTISKEDREKLTSLPHTWSESGLSLGGCQINEYSSFYEYEMTIPNVTYGVTYIGGSLIQEDLLSISTSDTFVKHYTKAYERSKIDPTYNLIGTATWVGGAVKDIPVDEVPVHPVTTDPTDRIHGVKEFHEDLARFSSGKYYNEAEPDMAPHRKKEFWSDSAYEKLVDIKKAWDPQNIFTCNQCIGSDWMRNEPVFG</sequence>
<dbReference type="InterPro" id="IPR016166">
    <property type="entry name" value="FAD-bd_PCMH"/>
</dbReference>
<dbReference type="SUPFAM" id="SSF56176">
    <property type="entry name" value="FAD-binding/transporter-associated domain-like"/>
    <property type="match status" value="1"/>
</dbReference>
<evidence type="ECO:0000313" key="8">
    <source>
        <dbReference type="Proteomes" id="UP000593567"/>
    </source>
</evidence>
<comment type="similarity">
    <text evidence="2">Belongs to the oxygen-dependent FAD-linked oxidoreductase family.</text>
</comment>
<feature type="domain" description="FAD-binding PCMH-type" evidence="6">
    <location>
        <begin position="55"/>
        <end position="265"/>
    </location>
</feature>
<dbReference type="InterPro" id="IPR050416">
    <property type="entry name" value="FAD-linked_Oxidoreductase"/>
</dbReference>
<dbReference type="Gene3D" id="3.30.465.10">
    <property type="match status" value="2"/>
</dbReference>
<protein>
    <recommendedName>
        <fullName evidence="6">FAD-binding PCMH-type domain-containing protein</fullName>
    </recommendedName>
</protein>
<dbReference type="OrthoDB" id="9983560at2759"/>
<dbReference type="Proteomes" id="UP000593567">
    <property type="component" value="Unassembled WGS sequence"/>
</dbReference>
<dbReference type="InterPro" id="IPR006094">
    <property type="entry name" value="Oxid_FAD_bind_N"/>
</dbReference>
<reference evidence="7" key="1">
    <citation type="submission" date="2020-06" db="EMBL/GenBank/DDBJ databases">
        <title>Draft genome of Bugula neritina, a colonial animal packing powerful symbionts and potential medicines.</title>
        <authorList>
            <person name="Rayko M."/>
        </authorList>
    </citation>
    <scope>NUCLEOTIDE SEQUENCE [LARGE SCALE GENOMIC DNA]</scope>
    <source>
        <strain evidence="7">Kwan_BN1</strain>
    </source>
</reference>
<dbReference type="InterPro" id="IPR016169">
    <property type="entry name" value="FAD-bd_PCMH_sub2"/>
</dbReference>
<evidence type="ECO:0000256" key="2">
    <source>
        <dbReference type="ARBA" id="ARBA00005466"/>
    </source>
</evidence>
<keyword evidence="8" id="KW-1185">Reference proteome</keyword>
<evidence type="ECO:0000259" key="6">
    <source>
        <dbReference type="PROSITE" id="PS51387"/>
    </source>
</evidence>
<dbReference type="EMBL" id="VXIV02000322">
    <property type="protein sequence ID" value="KAF6038970.1"/>
    <property type="molecule type" value="Genomic_DNA"/>
</dbReference>
<dbReference type="InterPro" id="IPR012951">
    <property type="entry name" value="BBE"/>
</dbReference>
<name>A0A7J7KJS3_BUGNE</name>